<comment type="caution">
    <text evidence="3">The sequence shown here is derived from an EMBL/GenBank/DDBJ whole genome shotgun (WGS) entry which is preliminary data.</text>
</comment>
<feature type="domain" description="Transcriptional regulator DauR-like HTH" evidence="2">
    <location>
        <begin position="161"/>
        <end position="209"/>
    </location>
</feature>
<evidence type="ECO:0008006" key="5">
    <source>
        <dbReference type="Google" id="ProtNLM"/>
    </source>
</evidence>
<protein>
    <recommendedName>
        <fullName evidence="5">DNA-binding protein</fullName>
    </recommendedName>
</protein>
<dbReference type="STRING" id="1926881.BTJ39_21230"/>
<accession>A0A1S8YD04</accession>
<dbReference type="PANTHER" id="PTHR35568">
    <property type="entry name" value="TRANSCRIPTIONAL REGULATOR DAUR"/>
    <property type="match status" value="1"/>
</dbReference>
<keyword evidence="4" id="KW-1185">Reference proteome</keyword>
<evidence type="ECO:0000259" key="1">
    <source>
        <dbReference type="Pfam" id="PF08348"/>
    </source>
</evidence>
<dbReference type="InterPro" id="IPR013559">
    <property type="entry name" value="YheO"/>
</dbReference>
<dbReference type="Proteomes" id="UP000190667">
    <property type="component" value="Unassembled WGS sequence"/>
</dbReference>
<name>A0A1S8YD04_9GAMM</name>
<dbReference type="EMBL" id="MRUL01000023">
    <property type="protein sequence ID" value="OON37001.1"/>
    <property type="molecule type" value="Genomic_DNA"/>
</dbReference>
<reference evidence="3 4" key="1">
    <citation type="submission" date="2016-12" db="EMBL/GenBank/DDBJ databases">
        <title>Izhakiella australiana sp. nov. of genus Izhakiella isolated from Australian desert.</title>
        <authorList>
            <person name="Ji M."/>
        </authorList>
    </citation>
    <scope>NUCLEOTIDE SEQUENCE [LARGE SCALE GENOMIC DNA]</scope>
    <source>
        <strain evidence="3 4">D4N98</strain>
    </source>
</reference>
<evidence type="ECO:0000313" key="4">
    <source>
        <dbReference type="Proteomes" id="UP000190667"/>
    </source>
</evidence>
<dbReference type="OrthoDB" id="9796595at2"/>
<dbReference type="AlphaFoldDB" id="A0A1S8YD04"/>
<dbReference type="InterPro" id="IPR039446">
    <property type="entry name" value="DauR-like"/>
</dbReference>
<feature type="domain" description="YheO-like" evidence="1">
    <location>
        <begin position="12"/>
        <end position="122"/>
    </location>
</feature>
<dbReference type="Pfam" id="PF13309">
    <property type="entry name" value="HTH_22"/>
    <property type="match status" value="1"/>
</dbReference>
<dbReference type="Pfam" id="PF08348">
    <property type="entry name" value="PAS_6"/>
    <property type="match status" value="1"/>
</dbReference>
<dbReference type="RefSeq" id="WP_078004719.1">
    <property type="nucleotide sequence ID" value="NZ_MRUL01000023.1"/>
</dbReference>
<sequence>MARKITHPALIPYIPIVDFLGALLGADSEVVLHDIADLNHSIVAIANANISGRKVGGPATDLVLRIMQNPEYQKMPWLCNYHTLSRQGRAQKSSTFFIRDEKNNIAGLLCINIDNELLIQARDLLQTLTETQPLMENLNLSERFVASSDELSLEVIKDHLPQSPERMTYQEKLAVVARLNDTGLFRLKGAVPKAAEALACAESTIYRYLSQLKP</sequence>
<organism evidence="3 4">
    <name type="scientific">Izhakiella australiensis</name>
    <dbReference type="NCBI Taxonomy" id="1926881"/>
    <lineage>
        <taxon>Bacteria</taxon>
        <taxon>Pseudomonadati</taxon>
        <taxon>Pseudomonadota</taxon>
        <taxon>Gammaproteobacteria</taxon>
        <taxon>Enterobacterales</taxon>
        <taxon>Erwiniaceae</taxon>
        <taxon>Izhakiella</taxon>
    </lineage>
</organism>
<gene>
    <name evidence="3" type="ORF">BTJ39_21230</name>
</gene>
<proteinExistence type="predicted"/>
<dbReference type="PANTHER" id="PTHR35568:SF1">
    <property type="entry name" value="TRANSCRIPTIONAL REGULATOR DAUR"/>
    <property type="match status" value="1"/>
</dbReference>
<evidence type="ECO:0000259" key="2">
    <source>
        <dbReference type="Pfam" id="PF13309"/>
    </source>
</evidence>
<dbReference type="InterPro" id="IPR039445">
    <property type="entry name" value="DauR-like_HTH"/>
</dbReference>
<evidence type="ECO:0000313" key="3">
    <source>
        <dbReference type="EMBL" id="OON37001.1"/>
    </source>
</evidence>